<evidence type="ECO:0000313" key="1">
    <source>
        <dbReference type="EMBL" id="KAK3253775.1"/>
    </source>
</evidence>
<gene>
    <name evidence="1" type="ORF">CYMTET_36985</name>
</gene>
<name>A0AAE0CGM9_9CHLO</name>
<dbReference type="EMBL" id="LGRX02024656">
    <property type="protein sequence ID" value="KAK3253775.1"/>
    <property type="molecule type" value="Genomic_DNA"/>
</dbReference>
<comment type="caution">
    <text evidence="1">The sequence shown here is derived from an EMBL/GenBank/DDBJ whole genome shotgun (WGS) entry which is preliminary data.</text>
</comment>
<evidence type="ECO:0000313" key="2">
    <source>
        <dbReference type="Proteomes" id="UP001190700"/>
    </source>
</evidence>
<reference evidence="1 2" key="1">
    <citation type="journal article" date="2015" name="Genome Biol. Evol.">
        <title>Comparative Genomics of a Bacterivorous Green Alga Reveals Evolutionary Causalities and Consequences of Phago-Mixotrophic Mode of Nutrition.</title>
        <authorList>
            <person name="Burns J.A."/>
            <person name="Paasch A."/>
            <person name="Narechania A."/>
            <person name="Kim E."/>
        </authorList>
    </citation>
    <scope>NUCLEOTIDE SEQUENCE [LARGE SCALE GENOMIC DNA]</scope>
    <source>
        <strain evidence="1 2">PLY_AMNH</strain>
    </source>
</reference>
<organism evidence="1 2">
    <name type="scientific">Cymbomonas tetramitiformis</name>
    <dbReference type="NCBI Taxonomy" id="36881"/>
    <lineage>
        <taxon>Eukaryota</taxon>
        <taxon>Viridiplantae</taxon>
        <taxon>Chlorophyta</taxon>
        <taxon>Pyramimonadophyceae</taxon>
        <taxon>Pyramimonadales</taxon>
        <taxon>Pyramimonadaceae</taxon>
        <taxon>Cymbomonas</taxon>
    </lineage>
</organism>
<sequence length="166" mass="18122">MHQMIPARHLRNMSCMLNAVGSRDDDDGTRIVYVRSQEFARSASTSAASIHEWLVDELKIHHVQQVSTSLVQGALQVTFEHLSLGGAVRPGRGMLEHLSSGGAAEVRAVTLEHPTPGRRREAGRMLEHLKWAGAVRPGVTLEHLSLRAPQAGRDALSTCQVGREPP</sequence>
<proteinExistence type="predicted"/>
<dbReference type="AlphaFoldDB" id="A0AAE0CGM9"/>
<accession>A0AAE0CGM9</accession>
<keyword evidence="2" id="KW-1185">Reference proteome</keyword>
<dbReference type="Proteomes" id="UP001190700">
    <property type="component" value="Unassembled WGS sequence"/>
</dbReference>
<protein>
    <submittedName>
        <fullName evidence="1">Uncharacterized protein</fullName>
    </submittedName>
</protein>